<reference evidence="1 2" key="1">
    <citation type="submission" date="2023-01" db="EMBL/GenBank/DDBJ databases">
        <authorList>
            <person name="Whitehead M."/>
        </authorList>
    </citation>
    <scope>NUCLEOTIDE SEQUENCE [LARGE SCALE GENOMIC DNA]</scope>
</reference>
<dbReference type="Proteomes" id="UP001160148">
    <property type="component" value="Unassembled WGS sequence"/>
</dbReference>
<protein>
    <recommendedName>
        <fullName evidence="3">MULE transposase domain-containing protein</fullName>
    </recommendedName>
</protein>
<dbReference type="EMBL" id="CARXXK010000002">
    <property type="protein sequence ID" value="CAI6355733.1"/>
    <property type="molecule type" value="Genomic_DNA"/>
</dbReference>
<evidence type="ECO:0008006" key="3">
    <source>
        <dbReference type="Google" id="ProtNLM"/>
    </source>
</evidence>
<evidence type="ECO:0000313" key="1">
    <source>
        <dbReference type="EMBL" id="CAI6355733.1"/>
    </source>
</evidence>
<accession>A0AAV0WIX9</accession>
<comment type="caution">
    <text evidence="1">The sequence shown here is derived from an EMBL/GenBank/DDBJ whole genome shotgun (WGS) entry which is preliminary data.</text>
</comment>
<keyword evidence="2" id="KW-1185">Reference proteome</keyword>
<dbReference type="AlphaFoldDB" id="A0AAV0WIX9"/>
<gene>
    <name evidence="1" type="ORF">MEUPH1_LOCUS11551</name>
</gene>
<proteinExistence type="predicted"/>
<sequence>MAENFFNAWIVEMKRPKHRLYCTWHVDRTWKKNLVKIKSKDKQCETCKLLRTLLHEQDPKAFEIIFEEAINQLSANDDTVDFANYFVNNYGTCVESWAYCN</sequence>
<evidence type="ECO:0000313" key="2">
    <source>
        <dbReference type="Proteomes" id="UP001160148"/>
    </source>
</evidence>
<organism evidence="1 2">
    <name type="scientific">Macrosiphum euphorbiae</name>
    <name type="common">potato aphid</name>
    <dbReference type="NCBI Taxonomy" id="13131"/>
    <lineage>
        <taxon>Eukaryota</taxon>
        <taxon>Metazoa</taxon>
        <taxon>Ecdysozoa</taxon>
        <taxon>Arthropoda</taxon>
        <taxon>Hexapoda</taxon>
        <taxon>Insecta</taxon>
        <taxon>Pterygota</taxon>
        <taxon>Neoptera</taxon>
        <taxon>Paraneoptera</taxon>
        <taxon>Hemiptera</taxon>
        <taxon>Sternorrhyncha</taxon>
        <taxon>Aphidomorpha</taxon>
        <taxon>Aphidoidea</taxon>
        <taxon>Aphididae</taxon>
        <taxon>Macrosiphini</taxon>
        <taxon>Macrosiphum</taxon>
    </lineage>
</organism>
<name>A0AAV0WIX9_9HEMI</name>